<accession>A0AAW2EV97</accession>
<dbReference type="AlphaFoldDB" id="A0AAW2EV97"/>
<reference evidence="2 3" key="1">
    <citation type="submission" date="2023-03" db="EMBL/GenBank/DDBJ databases">
        <title>High recombination rates correlate with genetic variation in Cardiocondyla obscurior ants.</title>
        <authorList>
            <person name="Errbii M."/>
        </authorList>
    </citation>
    <scope>NUCLEOTIDE SEQUENCE [LARGE SCALE GENOMIC DNA]</scope>
    <source>
        <strain evidence="2">Alpha-2009</strain>
        <tissue evidence="2">Whole body</tissue>
    </source>
</reference>
<comment type="caution">
    <text evidence="2">The sequence shown here is derived from an EMBL/GenBank/DDBJ whole genome shotgun (WGS) entry which is preliminary data.</text>
</comment>
<evidence type="ECO:0000256" key="1">
    <source>
        <dbReference type="SAM" id="MobiDB-lite"/>
    </source>
</evidence>
<gene>
    <name evidence="2" type="ORF">PUN28_015412</name>
</gene>
<evidence type="ECO:0000313" key="3">
    <source>
        <dbReference type="Proteomes" id="UP001430953"/>
    </source>
</evidence>
<sequence length="156" mass="17479">MEDKQPACPPAFGNQLDIHKHRPAGKKNGERNGKWMRSVRRRHNALEGSTSIVSARELTSTASSSVIRRRKKKIEKEARTTDRLFLSPSYFRESMRIPPSGEGRDANNDDDRICESVARSRLLNPAGALETTRPRLVCLRASVRALAPSLSLSRSQ</sequence>
<organism evidence="2 3">
    <name type="scientific">Cardiocondyla obscurior</name>
    <dbReference type="NCBI Taxonomy" id="286306"/>
    <lineage>
        <taxon>Eukaryota</taxon>
        <taxon>Metazoa</taxon>
        <taxon>Ecdysozoa</taxon>
        <taxon>Arthropoda</taxon>
        <taxon>Hexapoda</taxon>
        <taxon>Insecta</taxon>
        <taxon>Pterygota</taxon>
        <taxon>Neoptera</taxon>
        <taxon>Endopterygota</taxon>
        <taxon>Hymenoptera</taxon>
        <taxon>Apocrita</taxon>
        <taxon>Aculeata</taxon>
        <taxon>Formicoidea</taxon>
        <taxon>Formicidae</taxon>
        <taxon>Myrmicinae</taxon>
        <taxon>Cardiocondyla</taxon>
    </lineage>
</organism>
<proteinExistence type="predicted"/>
<name>A0AAW2EV97_9HYME</name>
<dbReference type="Proteomes" id="UP001430953">
    <property type="component" value="Unassembled WGS sequence"/>
</dbReference>
<feature type="region of interest" description="Disordered" evidence="1">
    <location>
        <begin position="1"/>
        <end position="38"/>
    </location>
</feature>
<evidence type="ECO:0000313" key="2">
    <source>
        <dbReference type="EMBL" id="KAL0106865.1"/>
    </source>
</evidence>
<dbReference type="EMBL" id="JADYXP020000017">
    <property type="protein sequence ID" value="KAL0106865.1"/>
    <property type="molecule type" value="Genomic_DNA"/>
</dbReference>
<protein>
    <submittedName>
        <fullName evidence="2">Uncharacterized protein</fullName>
    </submittedName>
</protein>
<keyword evidence="3" id="KW-1185">Reference proteome</keyword>